<evidence type="ECO:0000313" key="4">
    <source>
        <dbReference type="Proteomes" id="UP000807716"/>
    </source>
</evidence>
<feature type="compositionally biased region" description="Low complexity" evidence="2">
    <location>
        <begin position="156"/>
        <end position="176"/>
    </location>
</feature>
<feature type="compositionally biased region" description="Basic and acidic residues" evidence="2">
    <location>
        <begin position="1632"/>
        <end position="1643"/>
    </location>
</feature>
<feature type="compositionally biased region" description="Low complexity" evidence="2">
    <location>
        <begin position="837"/>
        <end position="846"/>
    </location>
</feature>
<sequence>MALMHPRNDTTPPPHALSTPSPPTPPPTVDVFSHASHNRGDIHLRIDNNNINNDDDNEGWDDLDFQPLEQIFNRSPLSLSDSSSASDPGDYFQLPIDRHTPLQKQKQRQNHQQLQHPPHQYLQQQQQQQQQFQHLHNKGLPPNAVHRPRAAPPRPLMNRAGSQPSAAVVATTFLPTPVTPTPPSRLRPRPVSSVSSASTSSSVSASASASAPVAASSSFSASSSATASVEASPTSDASSQDSLEAARQLGQDRPPFPLPDPDPETETVPASPGATEAATTAALSAVVPSRSASAPAPAAPGSLPPSSLQRQNSFKLPTYSGTITRIYAQHNKKEVVNDWADDMQLPSEGFHFSRVRAVLAARSSKAPHNADEEALALMDEAMGLSHPASSSALLSLATTPLPAAKNHTAYHASAASAASASASAAANTKDSALAVVSYLSSSSSSSLSSSPPSPSSLLLPSSPLRPRPQLTALTLARGDHLVIPTPLKSPTSLLARRPLSSPPASPSASVSASISTSPALTTTAVYANATLVGVACDAAQALKKSVSTPAMETIETLDEDFDLSEDLNPMELVLKWRRGLQPNTPTAEGARWHGSPESEVEEIDFGTPIETNSLASSASLSRDATTTTTTSAGMAAASLISDEENIMEGIEFPETMDRLQLVTEHARQASQALYDLKKKRSEEFWDGIELGGEDESLPLHRRNKHVVVRDGPSMAERRQSRVCREEVPLKDFVAAPSKIPRLTRPRGDFSRPVSPTPTLSRSHSTHLDLPLVQDTSRSSLPRPTRGSMRSRTMDLRGYLALSMPDGTIASSVQSTPFGSRAPTPTIARLSFQLQEHTTTSATTTNSSKDESGVDNGKEKQDEDVPAFPSLSMMDHDKKSSRPATHHTGRRALEGLRSLAGRFGPKINKRREIPSFDNKAALPPLPTASSNASIGRAAAGKQLTVDVMKRPSFSRSSSFTDWETELDLDDLPAHQGTNGGGRHTQETGDGRLSCVSTVSEAKSVASSTMGMFPKRVFLRRGSKYDTFGDGSELERFDNLPTFEKEDGPKWKRDPLAATNPSVPLPPPPPPALPAPSSHVQSSAERVTAWLRKPTSTNNLRSSSASSPSGKPDVSRMPKSKSIRRSLFDIFGQNTEPTVKEPKKKKTKSGKGPTLIRNLSQTDKPKDIDGMVYNPEHKMWDGNNDILEEFEDHEPFFSFPAPPAVPAPTPLFPSFPHPQQQQQQHQRPSVCQSPSVWSASTITRPALISNMNHCSSGGPRPQMSGKMIFDPVSMSWRINPAYLALRRVKRRIKNPNDDASDLDDAWGDEPNVFEGLSDDSDKSDDDDDDEDNDDSNDDNDVGDDAENDQSVHDDRGDGEERRHDPDTRRVVISPAAVSAVAATEESREGEDDGAGLMDEADDGMLSEIDEEDEPKPVLKDSGGRRRGSGGRKSRYGSIRLQIPPGFASEDLSTIDKDDAIIQSLAMWSEQPLEPMSATPTTPTMMATVTHGGAGAGGNFGSIRGGYPLLRSVESKPSRKSLRACLAANGVLGGGGGIVSGGIPNGGGYSSRDEFEVGLEFDITDKFLEECLAAEAQHRRDAGRFFALPCSPGANVSASASALPPPPPVAAVAAAAPVMTIKARLGSMRIAPANVDKKKKEKDTLPKKIKQATLKGLFGGDKSCRKDQAEVRPEQEKQPQSQEKEQKQTLEQEKEQEQPSKQATKKKKSLMSLGAMIKGNNNNKSPGATLALGETAVAKPLHRRLPLPEAFRKQKAENKEAPRPASRRNSRQQQENPPQLQRLSSESSHGTTDSSSSPHQEVNGNRASEEGPVPSMGKFKRSFTFRKKKGNAAKAKTLGHAAAQSIQQQQLPQSRDAPGVGGGGKGLLTLFSGVSTPAGAAHNGGDANGGYQTHFCNNNSNNNKVATTFDEKTKTVTMTTTTTTPQRLSYAATLAIVRRGEPYGAKALRDTAPLPPLEVPGLQQGAREHEHEHEHEREPQQEQEQEQEQGESPDSSTSSGSMTGNSSVGIVDLKQLAMNSGAGDCDGAGVGGEASTYANGTSNGDIGGGGGGGGHHLAINDDFDDEAYESDQMERGYRVQSSARGRPPPHRLADILREFERATVAREQQQKYLQQLKRKSELQQQQQQILQQAAAAVVAAKQLS</sequence>
<feature type="compositionally biased region" description="Basic residues" evidence="2">
    <location>
        <begin position="1422"/>
        <end position="1432"/>
    </location>
</feature>
<feature type="coiled-coil region" evidence="1">
    <location>
        <begin position="2102"/>
        <end position="2130"/>
    </location>
</feature>
<feature type="compositionally biased region" description="Basic and acidic residues" evidence="2">
    <location>
        <begin position="1747"/>
        <end position="1759"/>
    </location>
</feature>
<feature type="compositionally biased region" description="Basic residues" evidence="2">
    <location>
        <begin position="880"/>
        <end position="889"/>
    </location>
</feature>
<feature type="region of interest" description="Disordered" evidence="2">
    <location>
        <begin position="969"/>
        <end position="990"/>
    </location>
</feature>
<protein>
    <submittedName>
        <fullName evidence="3">Uncharacterized protein</fullName>
    </submittedName>
</protein>
<feature type="compositionally biased region" description="Low complexity" evidence="2">
    <location>
        <begin position="1829"/>
        <end position="1850"/>
    </location>
</feature>
<feature type="compositionally biased region" description="Pro residues" evidence="2">
    <location>
        <begin position="1198"/>
        <end position="1214"/>
    </location>
</feature>
<feature type="compositionally biased region" description="Acidic residues" evidence="2">
    <location>
        <begin position="1978"/>
        <end position="1988"/>
    </location>
</feature>
<feature type="region of interest" description="Disordered" evidence="2">
    <location>
        <begin position="492"/>
        <end position="513"/>
    </location>
</feature>
<feature type="region of interest" description="Disordered" evidence="2">
    <location>
        <begin position="1944"/>
        <end position="2004"/>
    </location>
</feature>
<gene>
    <name evidence="3" type="ORF">DFQ27_008647</name>
</gene>
<feature type="region of interest" description="Disordered" evidence="2">
    <location>
        <begin position="74"/>
        <end position="205"/>
    </location>
</feature>
<comment type="caution">
    <text evidence="3">The sequence shown here is derived from an EMBL/GenBank/DDBJ whole genome shotgun (WGS) entry which is preliminary data.</text>
</comment>
<accession>A0A9P6PSI8</accession>
<feature type="compositionally biased region" description="Polar residues" evidence="2">
    <location>
        <begin position="1225"/>
        <end position="1235"/>
    </location>
</feature>
<feature type="compositionally biased region" description="Basic and acidic residues" evidence="2">
    <location>
        <begin position="1963"/>
        <end position="1977"/>
    </location>
</feature>
<feature type="region of interest" description="Disordered" evidence="2">
    <location>
        <begin position="2016"/>
        <end position="2087"/>
    </location>
</feature>
<feature type="compositionally biased region" description="Low complexity" evidence="2">
    <location>
        <begin position="269"/>
        <end position="308"/>
    </location>
</feature>
<feature type="compositionally biased region" description="Acidic residues" evidence="2">
    <location>
        <begin position="1314"/>
        <end position="1345"/>
    </location>
</feature>
<keyword evidence="4" id="KW-1185">Reference proteome</keyword>
<feature type="compositionally biased region" description="Polar residues" evidence="2">
    <location>
        <begin position="1768"/>
        <end position="1780"/>
    </location>
</feature>
<feature type="compositionally biased region" description="Low complexity" evidence="2">
    <location>
        <begin position="1215"/>
        <end position="1224"/>
    </location>
</feature>
<feature type="region of interest" description="Disordered" evidence="2">
    <location>
        <begin position="1631"/>
        <end position="1859"/>
    </location>
</feature>
<feature type="compositionally biased region" description="Gly residues" evidence="2">
    <location>
        <begin position="2042"/>
        <end position="2052"/>
    </location>
</feature>
<feature type="compositionally biased region" description="Basic and acidic residues" evidence="2">
    <location>
        <begin position="1412"/>
        <end position="1421"/>
    </location>
</feature>
<feature type="compositionally biased region" description="Acidic residues" evidence="2">
    <location>
        <begin position="1296"/>
        <end position="1305"/>
    </location>
</feature>
<feature type="compositionally biased region" description="Low complexity" evidence="2">
    <location>
        <begin position="110"/>
        <end position="134"/>
    </location>
</feature>
<feature type="compositionally biased region" description="Low complexity" evidence="2">
    <location>
        <begin position="1781"/>
        <end position="1794"/>
    </location>
</feature>
<dbReference type="Proteomes" id="UP000807716">
    <property type="component" value="Unassembled WGS sequence"/>
</dbReference>
<feature type="compositionally biased region" description="Low complexity" evidence="2">
    <location>
        <begin position="189"/>
        <end position="205"/>
    </location>
</feature>
<evidence type="ECO:0000256" key="1">
    <source>
        <dbReference type="SAM" id="Coils"/>
    </source>
</evidence>
<dbReference type="OrthoDB" id="19159at2759"/>
<feature type="compositionally biased region" description="Pro residues" evidence="2">
    <location>
        <begin position="11"/>
        <end position="28"/>
    </location>
</feature>
<reference evidence="3" key="1">
    <citation type="journal article" date="2020" name="Fungal Divers.">
        <title>Resolving the Mortierellaceae phylogeny through synthesis of multi-gene phylogenetics and phylogenomics.</title>
        <authorList>
            <person name="Vandepol N."/>
            <person name="Liber J."/>
            <person name="Desiro A."/>
            <person name="Na H."/>
            <person name="Kennedy M."/>
            <person name="Barry K."/>
            <person name="Grigoriev I.V."/>
            <person name="Miller A.N."/>
            <person name="O'Donnell K."/>
            <person name="Stajich J.E."/>
            <person name="Bonito G."/>
        </authorList>
    </citation>
    <scope>NUCLEOTIDE SEQUENCE</scope>
    <source>
        <strain evidence="3">BC1065</strain>
    </source>
</reference>
<feature type="compositionally biased region" description="Acidic residues" evidence="2">
    <location>
        <begin position="1385"/>
        <end position="1411"/>
    </location>
</feature>
<feature type="compositionally biased region" description="Low complexity" evidence="2">
    <location>
        <begin position="75"/>
        <end position="88"/>
    </location>
</feature>
<dbReference type="PANTHER" id="PTHR48125">
    <property type="entry name" value="LP07818P1"/>
    <property type="match status" value="1"/>
</dbReference>
<proteinExistence type="predicted"/>
<feature type="compositionally biased region" description="Pro residues" evidence="2">
    <location>
        <begin position="1061"/>
        <end position="1072"/>
    </location>
</feature>
<feature type="compositionally biased region" description="Acidic residues" evidence="2">
    <location>
        <begin position="2058"/>
        <end position="2068"/>
    </location>
</feature>
<feature type="compositionally biased region" description="Basic residues" evidence="2">
    <location>
        <begin position="1815"/>
        <end position="1828"/>
    </location>
</feature>
<name>A0A9P6PSI8_9FUNG</name>
<evidence type="ECO:0000313" key="3">
    <source>
        <dbReference type="EMBL" id="KAG0251604.1"/>
    </source>
</evidence>
<feature type="region of interest" description="Disordered" evidence="2">
    <location>
        <begin position="1292"/>
        <end position="1436"/>
    </location>
</feature>
<feature type="region of interest" description="Disordered" evidence="2">
    <location>
        <begin position="738"/>
        <end position="792"/>
    </location>
</feature>
<feature type="compositionally biased region" description="Basic and acidic residues" evidence="2">
    <location>
        <begin position="1347"/>
        <end position="1367"/>
    </location>
</feature>
<feature type="compositionally biased region" description="Basic and acidic residues" evidence="2">
    <location>
        <begin position="1037"/>
        <end position="1053"/>
    </location>
</feature>
<keyword evidence="1" id="KW-0175">Coiled coil</keyword>
<feature type="region of interest" description="Disordered" evidence="2">
    <location>
        <begin position="230"/>
        <end position="313"/>
    </location>
</feature>
<feature type="compositionally biased region" description="Low complexity" evidence="2">
    <location>
        <begin position="1989"/>
        <end position="2004"/>
    </location>
</feature>
<organism evidence="3 4">
    <name type="scientific">Actinomortierella ambigua</name>
    <dbReference type="NCBI Taxonomy" id="1343610"/>
    <lineage>
        <taxon>Eukaryota</taxon>
        <taxon>Fungi</taxon>
        <taxon>Fungi incertae sedis</taxon>
        <taxon>Mucoromycota</taxon>
        <taxon>Mortierellomycotina</taxon>
        <taxon>Mortierellomycetes</taxon>
        <taxon>Mortierellales</taxon>
        <taxon>Mortierellaceae</taxon>
        <taxon>Actinomortierella</taxon>
    </lineage>
</organism>
<feature type="compositionally biased region" description="Basic and acidic residues" evidence="2">
    <location>
        <begin position="1659"/>
        <end position="1695"/>
    </location>
</feature>
<feature type="region of interest" description="Disordered" evidence="2">
    <location>
        <begin position="1037"/>
        <end position="1166"/>
    </location>
</feature>
<feature type="compositionally biased region" description="Low complexity" evidence="2">
    <location>
        <begin position="1368"/>
        <end position="1381"/>
    </location>
</feature>
<evidence type="ECO:0000256" key="2">
    <source>
        <dbReference type="SAM" id="MobiDB-lite"/>
    </source>
</evidence>
<feature type="region of interest" description="Disordered" evidence="2">
    <location>
        <begin position="1198"/>
        <end position="1235"/>
    </location>
</feature>
<feature type="region of interest" description="Disordered" evidence="2">
    <location>
        <begin position="443"/>
        <end position="464"/>
    </location>
</feature>
<feature type="compositionally biased region" description="Basic and acidic residues" evidence="2">
    <location>
        <begin position="847"/>
        <end position="862"/>
    </location>
</feature>
<feature type="region of interest" description="Disordered" evidence="2">
    <location>
        <begin position="835"/>
        <end position="895"/>
    </location>
</feature>
<dbReference type="EMBL" id="JAAAJB010000737">
    <property type="protein sequence ID" value="KAG0251604.1"/>
    <property type="molecule type" value="Genomic_DNA"/>
</dbReference>
<feature type="region of interest" description="Disordered" evidence="2">
    <location>
        <begin position="1"/>
        <end position="36"/>
    </location>
</feature>
<dbReference type="PANTHER" id="PTHR48125:SF10">
    <property type="entry name" value="OS12G0136300 PROTEIN"/>
    <property type="match status" value="1"/>
</dbReference>